<evidence type="ECO:0000259" key="1">
    <source>
        <dbReference type="Pfam" id="PF08308"/>
    </source>
</evidence>
<dbReference type="Pfam" id="PF08308">
    <property type="entry name" value="PEGA"/>
    <property type="match status" value="1"/>
</dbReference>
<feature type="domain" description="PEGA" evidence="1">
    <location>
        <begin position="148"/>
        <end position="206"/>
    </location>
</feature>
<dbReference type="Pfam" id="PF14326">
    <property type="entry name" value="DUF4384"/>
    <property type="match status" value="1"/>
</dbReference>
<reference evidence="3" key="1">
    <citation type="journal article" date="2020" name="mSystems">
        <title>Genome- and Community-Level Interaction Insights into Carbon Utilization and Element Cycling Functions of Hydrothermarchaeota in Hydrothermal Sediment.</title>
        <authorList>
            <person name="Zhou Z."/>
            <person name="Liu Y."/>
            <person name="Xu W."/>
            <person name="Pan J."/>
            <person name="Luo Z.H."/>
            <person name="Li M."/>
        </authorList>
    </citation>
    <scope>NUCLEOTIDE SEQUENCE [LARGE SCALE GENOMIC DNA]</scope>
    <source>
        <strain evidence="3">SpSt-961</strain>
    </source>
</reference>
<dbReference type="InterPro" id="IPR025493">
    <property type="entry name" value="DUF4384"/>
</dbReference>
<dbReference type="AlphaFoldDB" id="A0A7V3RJ45"/>
<dbReference type="EMBL" id="DTOZ01000194">
    <property type="protein sequence ID" value="HGE78951.1"/>
    <property type="molecule type" value="Genomic_DNA"/>
</dbReference>
<protein>
    <submittedName>
        <fullName evidence="3">DUF4384 domain-containing protein</fullName>
    </submittedName>
</protein>
<organism evidence="3">
    <name type="scientific">candidate division WOR-3 bacterium</name>
    <dbReference type="NCBI Taxonomy" id="2052148"/>
    <lineage>
        <taxon>Bacteria</taxon>
        <taxon>Bacteria division WOR-3</taxon>
    </lineage>
</organism>
<gene>
    <name evidence="3" type="ORF">ENX68_08195</name>
</gene>
<feature type="domain" description="DUF4384" evidence="2">
    <location>
        <begin position="32"/>
        <end position="110"/>
    </location>
</feature>
<name>A0A7V3RJ45_UNCW3</name>
<evidence type="ECO:0000313" key="3">
    <source>
        <dbReference type="EMBL" id="HGE78951.1"/>
    </source>
</evidence>
<sequence length="209" mass="24344">MFSILIFPILLLNQDNLQNLNLEVWLNKDDNTFQVGEKLEIFFQTNHDCYVAIYNINARGEEQILFPPEGGDGFVRKDSLYQLPPPDADYEYEVTGPEGCEKIIVIASSKKLPVLSDTEDVVRKELEFFIQEPEPAKLRIISNPPKCKIYVKSIPSGEWIYIGRAPRTLILKPGEYLVEIRKWGYQTVKRRIKLEPEEKRRVYVTLLPW</sequence>
<evidence type="ECO:0000259" key="2">
    <source>
        <dbReference type="Pfam" id="PF14326"/>
    </source>
</evidence>
<proteinExistence type="predicted"/>
<comment type="caution">
    <text evidence="3">The sequence shown here is derived from an EMBL/GenBank/DDBJ whole genome shotgun (WGS) entry which is preliminary data.</text>
</comment>
<dbReference type="InterPro" id="IPR013229">
    <property type="entry name" value="PEGA"/>
</dbReference>
<dbReference type="PANTHER" id="PTHR36194">
    <property type="entry name" value="S-LAYER-LIKE PROTEIN"/>
    <property type="match status" value="1"/>
</dbReference>
<accession>A0A7V3RJ45</accession>
<dbReference type="PANTHER" id="PTHR36194:SF1">
    <property type="entry name" value="S-LAYER-LIKE PROTEIN"/>
    <property type="match status" value="1"/>
</dbReference>